<evidence type="ECO:0000259" key="13">
    <source>
        <dbReference type="PROSITE" id="PS50850"/>
    </source>
</evidence>
<evidence type="ECO:0000256" key="11">
    <source>
        <dbReference type="ARBA" id="ARBA00032555"/>
    </source>
</evidence>
<keyword evidence="7 12" id="KW-1133">Transmembrane helix</keyword>
<dbReference type="EMBL" id="MVGC01002504">
    <property type="protein sequence ID" value="RJE16827.1"/>
    <property type="molecule type" value="Genomic_DNA"/>
</dbReference>
<dbReference type="OrthoDB" id="263957at2759"/>
<comment type="caution">
    <text evidence="14">The sequence shown here is derived from an EMBL/GenBank/DDBJ whole genome shotgun (WGS) entry which is preliminary data.</text>
</comment>
<dbReference type="Pfam" id="PF05631">
    <property type="entry name" value="MFS_5"/>
    <property type="match status" value="1"/>
</dbReference>
<dbReference type="GO" id="GO:0005886">
    <property type="term" value="C:plasma membrane"/>
    <property type="evidence" value="ECO:0007669"/>
    <property type="project" value="UniProtKB-SubCell"/>
</dbReference>
<feature type="transmembrane region" description="Helical" evidence="12">
    <location>
        <begin position="65"/>
        <end position="86"/>
    </location>
</feature>
<name>A0A3A2Z653_9EURO</name>
<evidence type="ECO:0000256" key="4">
    <source>
        <dbReference type="ARBA" id="ARBA00022448"/>
    </source>
</evidence>
<keyword evidence="8" id="KW-0406">Ion transport</keyword>
<dbReference type="SUPFAM" id="SSF103473">
    <property type="entry name" value="MFS general substrate transporter"/>
    <property type="match status" value="1"/>
</dbReference>
<feature type="transmembrane region" description="Helical" evidence="12">
    <location>
        <begin position="32"/>
        <end position="53"/>
    </location>
</feature>
<sequence length="101" mass="11254">ADCHETIDDELHDLDCRETTADKFFGFRNQFLRVYGLAIAADWLQGSFMYSLYKSTHRLPESMVAALFATGFVSGGVSAIFVGSLADRFGRKRACLAYCVL</sequence>
<evidence type="ECO:0000256" key="2">
    <source>
        <dbReference type="ARBA" id="ARBA00004651"/>
    </source>
</evidence>
<keyword evidence="5" id="KW-1003">Cell membrane</keyword>
<comment type="subcellular location">
    <subcellularLocation>
        <location evidence="2">Cell membrane</location>
        <topology evidence="2">Multi-pass membrane protein</topology>
    </subcellularLocation>
</comment>
<organism evidence="14 15">
    <name type="scientific">Aspergillus sclerotialis</name>
    <dbReference type="NCBI Taxonomy" id="2070753"/>
    <lineage>
        <taxon>Eukaryota</taxon>
        <taxon>Fungi</taxon>
        <taxon>Dikarya</taxon>
        <taxon>Ascomycota</taxon>
        <taxon>Pezizomycotina</taxon>
        <taxon>Eurotiomycetes</taxon>
        <taxon>Eurotiomycetidae</taxon>
        <taxon>Eurotiales</taxon>
        <taxon>Aspergillaceae</taxon>
        <taxon>Aspergillus</taxon>
        <taxon>Aspergillus subgen. Polypaecilum</taxon>
    </lineage>
</organism>
<dbReference type="PROSITE" id="PS50850">
    <property type="entry name" value="MFS"/>
    <property type="match status" value="1"/>
</dbReference>
<evidence type="ECO:0000256" key="5">
    <source>
        <dbReference type="ARBA" id="ARBA00022475"/>
    </source>
</evidence>
<comment type="function">
    <text evidence="1">Mediates high-affinity intracellular uptake of the rare oligo-element molybdenum.</text>
</comment>
<protein>
    <recommendedName>
        <fullName evidence="3">Molybdate-anion transporter</fullName>
    </recommendedName>
    <alternativeName>
        <fullName evidence="10">Major facilitator superfamily domain-containing protein 5</fullName>
    </alternativeName>
    <alternativeName>
        <fullName evidence="11">Molybdate transporter 2 homolog</fullName>
    </alternativeName>
</protein>
<feature type="domain" description="Major facilitator superfamily (MFS) profile" evidence="13">
    <location>
        <begin position="22"/>
        <end position="101"/>
    </location>
</feature>
<evidence type="ECO:0000256" key="1">
    <source>
        <dbReference type="ARBA" id="ARBA00003019"/>
    </source>
</evidence>
<dbReference type="InterPro" id="IPR008509">
    <property type="entry name" value="MOT2/MFSD5"/>
</dbReference>
<gene>
    <name evidence="14" type="ORF">PHISCL_10836</name>
</gene>
<keyword evidence="6 12" id="KW-0812">Transmembrane</keyword>
<keyword evidence="15" id="KW-1185">Reference proteome</keyword>
<reference evidence="15" key="1">
    <citation type="submission" date="2017-02" db="EMBL/GenBank/DDBJ databases">
        <authorList>
            <person name="Tafer H."/>
            <person name="Lopandic K."/>
        </authorList>
    </citation>
    <scope>NUCLEOTIDE SEQUENCE [LARGE SCALE GENOMIC DNA]</scope>
    <source>
        <strain evidence="15">CBS 366.77</strain>
    </source>
</reference>
<feature type="non-terminal residue" evidence="14">
    <location>
        <position position="1"/>
    </location>
</feature>
<dbReference type="AlphaFoldDB" id="A0A3A2Z653"/>
<evidence type="ECO:0000313" key="15">
    <source>
        <dbReference type="Proteomes" id="UP000266188"/>
    </source>
</evidence>
<dbReference type="InterPro" id="IPR020846">
    <property type="entry name" value="MFS_dom"/>
</dbReference>
<evidence type="ECO:0000313" key="14">
    <source>
        <dbReference type="EMBL" id="RJE16827.1"/>
    </source>
</evidence>
<dbReference type="PANTHER" id="PTHR23516:SF1">
    <property type="entry name" value="MOLYBDATE-ANION TRANSPORTER"/>
    <property type="match status" value="1"/>
</dbReference>
<dbReference type="STRING" id="2070753.A0A3A2Z653"/>
<feature type="non-terminal residue" evidence="14">
    <location>
        <position position="101"/>
    </location>
</feature>
<evidence type="ECO:0000256" key="6">
    <source>
        <dbReference type="ARBA" id="ARBA00022692"/>
    </source>
</evidence>
<evidence type="ECO:0000256" key="7">
    <source>
        <dbReference type="ARBA" id="ARBA00022989"/>
    </source>
</evidence>
<evidence type="ECO:0000256" key="10">
    <source>
        <dbReference type="ARBA" id="ARBA00030646"/>
    </source>
</evidence>
<dbReference type="PANTHER" id="PTHR23516">
    <property type="entry name" value="SAM (S-ADENOSYL METHIONINE) TRANSPORTER"/>
    <property type="match status" value="1"/>
</dbReference>
<evidence type="ECO:0000256" key="9">
    <source>
        <dbReference type="ARBA" id="ARBA00023136"/>
    </source>
</evidence>
<dbReference type="GO" id="GO:0006811">
    <property type="term" value="P:monoatomic ion transport"/>
    <property type="evidence" value="ECO:0007669"/>
    <property type="project" value="UniProtKB-KW"/>
</dbReference>
<keyword evidence="4" id="KW-0813">Transport</keyword>
<evidence type="ECO:0000256" key="3">
    <source>
        <dbReference type="ARBA" id="ARBA00021242"/>
    </source>
</evidence>
<dbReference type="GO" id="GO:0015098">
    <property type="term" value="F:molybdate ion transmembrane transporter activity"/>
    <property type="evidence" value="ECO:0007669"/>
    <property type="project" value="InterPro"/>
</dbReference>
<accession>A0A3A2Z653</accession>
<evidence type="ECO:0000256" key="8">
    <source>
        <dbReference type="ARBA" id="ARBA00023065"/>
    </source>
</evidence>
<evidence type="ECO:0000256" key="12">
    <source>
        <dbReference type="SAM" id="Phobius"/>
    </source>
</evidence>
<dbReference type="Proteomes" id="UP000266188">
    <property type="component" value="Unassembled WGS sequence"/>
</dbReference>
<proteinExistence type="predicted"/>
<dbReference type="Gene3D" id="1.20.1250.20">
    <property type="entry name" value="MFS general substrate transporter like domains"/>
    <property type="match status" value="1"/>
</dbReference>
<keyword evidence="9 12" id="KW-0472">Membrane</keyword>
<dbReference type="InterPro" id="IPR036259">
    <property type="entry name" value="MFS_trans_sf"/>
</dbReference>